<evidence type="ECO:0000313" key="3">
    <source>
        <dbReference type="Proteomes" id="UP001148838"/>
    </source>
</evidence>
<keyword evidence="3" id="KW-1185">Reference proteome</keyword>
<feature type="compositionally biased region" description="Basic and acidic residues" evidence="1">
    <location>
        <begin position="32"/>
        <end position="57"/>
    </location>
</feature>
<dbReference type="Proteomes" id="UP001148838">
    <property type="component" value="Unassembled WGS sequence"/>
</dbReference>
<reference evidence="2 3" key="1">
    <citation type="journal article" date="2022" name="Allergy">
        <title>Genome assembly and annotation of Periplaneta americana reveal a comprehensive cockroach allergen profile.</title>
        <authorList>
            <person name="Wang L."/>
            <person name="Xiong Q."/>
            <person name="Saelim N."/>
            <person name="Wang L."/>
            <person name="Nong W."/>
            <person name="Wan A.T."/>
            <person name="Shi M."/>
            <person name="Liu X."/>
            <person name="Cao Q."/>
            <person name="Hui J.H.L."/>
            <person name="Sookrung N."/>
            <person name="Leung T.F."/>
            <person name="Tungtrongchitr A."/>
            <person name="Tsui S.K.W."/>
        </authorList>
    </citation>
    <scope>NUCLEOTIDE SEQUENCE [LARGE SCALE GENOMIC DNA]</scope>
    <source>
        <strain evidence="2">PWHHKU_190912</strain>
    </source>
</reference>
<proteinExistence type="predicted"/>
<protein>
    <submittedName>
        <fullName evidence="2">Uncharacterized protein</fullName>
    </submittedName>
</protein>
<accession>A0ABQ8SIP9</accession>
<feature type="region of interest" description="Disordered" evidence="1">
    <location>
        <begin position="111"/>
        <end position="148"/>
    </location>
</feature>
<name>A0ABQ8SIP9_PERAM</name>
<organism evidence="2 3">
    <name type="scientific">Periplaneta americana</name>
    <name type="common">American cockroach</name>
    <name type="synonym">Blatta americana</name>
    <dbReference type="NCBI Taxonomy" id="6978"/>
    <lineage>
        <taxon>Eukaryota</taxon>
        <taxon>Metazoa</taxon>
        <taxon>Ecdysozoa</taxon>
        <taxon>Arthropoda</taxon>
        <taxon>Hexapoda</taxon>
        <taxon>Insecta</taxon>
        <taxon>Pterygota</taxon>
        <taxon>Neoptera</taxon>
        <taxon>Polyneoptera</taxon>
        <taxon>Dictyoptera</taxon>
        <taxon>Blattodea</taxon>
        <taxon>Blattoidea</taxon>
        <taxon>Blattidae</taxon>
        <taxon>Blattinae</taxon>
        <taxon>Periplaneta</taxon>
    </lineage>
</organism>
<sequence length="148" mass="16775">MGAGNHHMGLLHRKENTRQAMKKMGRYIQAEAGRELVNHRPQQERVETDRKTAEEIKPGNQPKQESNPRPSATPDQKATPLPTELRRCLDVAVVKKNVINLADTFRATECTERKKSVRRPTKVTEDVVEDATESMQRGPNKSVKKLVV</sequence>
<evidence type="ECO:0000256" key="1">
    <source>
        <dbReference type="SAM" id="MobiDB-lite"/>
    </source>
</evidence>
<evidence type="ECO:0000313" key="2">
    <source>
        <dbReference type="EMBL" id="KAJ4433696.1"/>
    </source>
</evidence>
<feature type="compositionally biased region" description="Polar residues" evidence="1">
    <location>
        <begin position="61"/>
        <end position="76"/>
    </location>
</feature>
<gene>
    <name evidence="2" type="ORF">ANN_16007</name>
</gene>
<dbReference type="EMBL" id="JAJSOF020000027">
    <property type="protein sequence ID" value="KAJ4433696.1"/>
    <property type="molecule type" value="Genomic_DNA"/>
</dbReference>
<feature type="region of interest" description="Disordered" evidence="1">
    <location>
        <begin position="1"/>
        <end position="85"/>
    </location>
</feature>
<comment type="caution">
    <text evidence="2">The sequence shown here is derived from an EMBL/GenBank/DDBJ whole genome shotgun (WGS) entry which is preliminary data.</text>
</comment>